<dbReference type="Proteomes" id="UP000054279">
    <property type="component" value="Unassembled WGS sequence"/>
</dbReference>
<name>A0A0C9U077_SPHS4</name>
<gene>
    <name evidence="1" type="ORF">M422DRAFT_261459</name>
</gene>
<dbReference type="HOGENOM" id="CLU_1283983_0_0_1"/>
<protein>
    <submittedName>
        <fullName evidence="1">Uncharacterized protein</fullName>
    </submittedName>
</protein>
<reference evidence="1 2" key="1">
    <citation type="submission" date="2014-06" db="EMBL/GenBank/DDBJ databases">
        <title>Evolutionary Origins and Diversification of the Mycorrhizal Mutualists.</title>
        <authorList>
            <consortium name="DOE Joint Genome Institute"/>
            <consortium name="Mycorrhizal Genomics Consortium"/>
            <person name="Kohler A."/>
            <person name="Kuo A."/>
            <person name="Nagy L.G."/>
            <person name="Floudas D."/>
            <person name="Copeland A."/>
            <person name="Barry K.W."/>
            <person name="Cichocki N."/>
            <person name="Veneault-Fourrey C."/>
            <person name="LaButti K."/>
            <person name="Lindquist E.A."/>
            <person name="Lipzen A."/>
            <person name="Lundell T."/>
            <person name="Morin E."/>
            <person name="Murat C."/>
            <person name="Riley R."/>
            <person name="Ohm R."/>
            <person name="Sun H."/>
            <person name="Tunlid A."/>
            <person name="Henrissat B."/>
            <person name="Grigoriev I.V."/>
            <person name="Hibbett D.S."/>
            <person name="Martin F."/>
        </authorList>
    </citation>
    <scope>NUCLEOTIDE SEQUENCE [LARGE SCALE GENOMIC DNA]</scope>
    <source>
        <strain evidence="1 2">SS14</strain>
    </source>
</reference>
<dbReference type="EMBL" id="KN837181">
    <property type="protein sequence ID" value="KIJ36133.1"/>
    <property type="molecule type" value="Genomic_DNA"/>
</dbReference>
<evidence type="ECO:0000313" key="1">
    <source>
        <dbReference type="EMBL" id="KIJ36133.1"/>
    </source>
</evidence>
<evidence type="ECO:0000313" key="2">
    <source>
        <dbReference type="Proteomes" id="UP000054279"/>
    </source>
</evidence>
<accession>A0A0C9U077</accession>
<dbReference type="OrthoDB" id="7464992at2759"/>
<sequence>MGSKWYQAIYDLLTTSFGTPKFIPATDWRYSWAERIIRRLKNVVPLLQHGDILREAWLSRGHSDPPFPPPPDYPLQPRPRASQRLDYFEPLGLDGEHHTSTHNKQHVADDIAPHLALSPPYSLSVADQPGHSVSGGVIIFSGFFDEVLRQSESIIPSSPVISQEPTSLLGSLRRLFSSPPPTPPPKLPPKFRVVHERYVTGDYAPNYNDCGAVCQ</sequence>
<dbReference type="AlphaFoldDB" id="A0A0C9U077"/>
<organism evidence="1 2">
    <name type="scientific">Sphaerobolus stellatus (strain SS14)</name>
    <dbReference type="NCBI Taxonomy" id="990650"/>
    <lineage>
        <taxon>Eukaryota</taxon>
        <taxon>Fungi</taxon>
        <taxon>Dikarya</taxon>
        <taxon>Basidiomycota</taxon>
        <taxon>Agaricomycotina</taxon>
        <taxon>Agaricomycetes</taxon>
        <taxon>Phallomycetidae</taxon>
        <taxon>Geastrales</taxon>
        <taxon>Sphaerobolaceae</taxon>
        <taxon>Sphaerobolus</taxon>
    </lineage>
</organism>
<proteinExistence type="predicted"/>
<keyword evidence="2" id="KW-1185">Reference proteome</keyword>